<organism evidence="1 2">
    <name type="scientific">Ceratodon purpureus</name>
    <name type="common">Fire moss</name>
    <name type="synonym">Dicranum purpureum</name>
    <dbReference type="NCBI Taxonomy" id="3225"/>
    <lineage>
        <taxon>Eukaryota</taxon>
        <taxon>Viridiplantae</taxon>
        <taxon>Streptophyta</taxon>
        <taxon>Embryophyta</taxon>
        <taxon>Bryophyta</taxon>
        <taxon>Bryophytina</taxon>
        <taxon>Bryopsida</taxon>
        <taxon>Dicranidae</taxon>
        <taxon>Pseudoditrichales</taxon>
        <taxon>Ditrichaceae</taxon>
        <taxon>Ceratodon</taxon>
    </lineage>
</organism>
<dbReference type="Proteomes" id="UP000822688">
    <property type="component" value="Chromosome 5"/>
</dbReference>
<reference evidence="1" key="1">
    <citation type="submission" date="2020-06" db="EMBL/GenBank/DDBJ databases">
        <title>WGS assembly of Ceratodon purpureus strain R40.</title>
        <authorList>
            <person name="Carey S.B."/>
            <person name="Jenkins J."/>
            <person name="Shu S."/>
            <person name="Lovell J.T."/>
            <person name="Sreedasyam A."/>
            <person name="Maumus F."/>
            <person name="Tiley G.P."/>
            <person name="Fernandez-Pozo N."/>
            <person name="Barry K."/>
            <person name="Chen C."/>
            <person name="Wang M."/>
            <person name="Lipzen A."/>
            <person name="Daum C."/>
            <person name="Saski C.A."/>
            <person name="Payton A.C."/>
            <person name="Mcbreen J.C."/>
            <person name="Conrad R.E."/>
            <person name="Kollar L.M."/>
            <person name="Olsson S."/>
            <person name="Huttunen S."/>
            <person name="Landis J.B."/>
            <person name="Wickett N.J."/>
            <person name="Johnson M.G."/>
            <person name="Rensing S.A."/>
            <person name="Grimwood J."/>
            <person name="Schmutz J."/>
            <person name="Mcdaniel S.F."/>
        </authorList>
    </citation>
    <scope>NUCLEOTIDE SEQUENCE</scope>
    <source>
        <strain evidence="1">R40</strain>
    </source>
</reference>
<keyword evidence="2" id="KW-1185">Reference proteome</keyword>
<sequence>MGLCLARSIQRVRAGAHSAMSFSRILWLTGICFYMRISPARSLHWSSPLMIMWMPGRLEYTRRPVMRSVIGSLYHVIHLKNSRASPLLFRIWLLLKP</sequence>
<evidence type="ECO:0000313" key="1">
    <source>
        <dbReference type="EMBL" id="KAG0577261.1"/>
    </source>
</evidence>
<name>A0A8T0I394_CERPU</name>
<proteinExistence type="predicted"/>
<evidence type="ECO:0000313" key="2">
    <source>
        <dbReference type="Proteomes" id="UP000822688"/>
    </source>
</evidence>
<comment type="caution">
    <text evidence="1">The sequence shown here is derived from an EMBL/GenBank/DDBJ whole genome shotgun (WGS) entry which is preliminary data.</text>
</comment>
<protein>
    <submittedName>
        <fullName evidence="1">Uncharacterized protein</fullName>
    </submittedName>
</protein>
<gene>
    <name evidence="1" type="ORF">KC19_5G143000</name>
</gene>
<dbReference type="AlphaFoldDB" id="A0A8T0I394"/>
<dbReference type="EMBL" id="CM026425">
    <property type="protein sequence ID" value="KAG0577261.1"/>
    <property type="molecule type" value="Genomic_DNA"/>
</dbReference>
<accession>A0A8T0I394</accession>